<evidence type="ECO:0000256" key="1">
    <source>
        <dbReference type="SAM" id="MobiDB-lite"/>
    </source>
</evidence>
<dbReference type="Proteomes" id="UP001230207">
    <property type="component" value="Unassembled WGS sequence"/>
</dbReference>
<dbReference type="RefSeq" id="WP_307226600.1">
    <property type="nucleotide sequence ID" value="NZ_JAUSVF010000001.1"/>
</dbReference>
<keyword evidence="3" id="KW-1185">Reference proteome</keyword>
<feature type="region of interest" description="Disordered" evidence="1">
    <location>
        <begin position="399"/>
        <end position="420"/>
    </location>
</feature>
<feature type="region of interest" description="Disordered" evidence="1">
    <location>
        <begin position="502"/>
        <end position="522"/>
    </location>
</feature>
<name>A0ABU0BJR4_9HYPH</name>
<feature type="region of interest" description="Disordered" evidence="1">
    <location>
        <begin position="136"/>
        <end position="187"/>
    </location>
</feature>
<protein>
    <submittedName>
        <fullName evidence="2">Uncharacterized protein</fullName>
    </submittedName>
</protein>
<accession>A0ABU0BJR4</accession>
<feature type="compositionally biased region" description="Basic and acidic residues" evidence="1">
    <location>
        <begin position="579"/>
        <end position="589"/>
    </location>
</feature>
<feature type="region of interest" description="Disordered" evidence="1">
    <location>
        <begin position="229"/>
        <end position="261"/>
    </location>
</feature>
<reference evidence="2 3" key="1">
    <citation type="submission" date="2023-07" db="EMBL/GenBank/DDBJ databases">
        <title>Genomic Encyclopedia of Type Strains, Phase IV (KMG-IV): sequencing the most valuable type-strain genomes for metagenomic binning, comparative biology and taxonomic classification.</title>
        <authorList>
            <person name="Goeker M."/>
        </authorList>
    </citation>
    <scope>NUCLEOTIDE SEQUENCE [LARGE SCALE GENOMIC DNA]</scope>
    <source>
        <strain evidence="2 3">DSM 1112</strain>
    </source>
</reference>
<feature type="compositionally biased region" description="Acidic residues" evidence="1">
    <location>
        <begin position="569"/>
        <end position="578"/>
    </location>
</feature>
<feature type="compositionally biased region" description="Polar residues" evidence="1">
    <location>
        <begin position="469"/>
        <end position="478"/>
    </location>
</feature>
<feature type="compositionally biased region" description="Polar residues" evidence="1">
    <location>
        <begin position="596"/>
        <end position="608"/>
    </location>
</feature>
<comment type="caution">
    <text evidence="2">The sequence shown here is derived from an EMBL/GenBank/DDBJ whole genome shotgun (WGS) entry which is preliminary data.</text>
</comment>
<organism evidence="2 3">
    <name type="scientific">Pararhizobium capsulatum DSM 1112</name>
    <dbReference type="NCBI Taxonomy" id="1121113"/>
    <lineage>
        <taxon>Bacteria</taxon>
        <taxon>Pseudomonadati</taxon>
        <taxon>Pseudomonadota</taxon>
        <taxon>Alphaproteobacteria</taxon>
        <taxon>Hyphomicrobiales</taxon>
        <taxon>Rhizobiaceae</taxon>
        <taxon>Rhizobium/Agrobacterium group</taxon>
        <taxon>Pararhizobium</taxon>
    </lineage>
</organism>
<feature type="region of interest" description="Disordered" evidence="1">
    <location>
        <begin position="543"/>
        <end position="620"/>
    </location>
</feature>
<feature type="region of interest" description="Disordered" evidence="1">
    <location>
        <begin position="463"/>
        <end position="483"/>
    </location>
</feature>
<feature type="compositionally biased region" description="Basic and acidic residues" evidence="1">
    <location>
        <begin position="243"/>
        <end position="253"/>
    </location>
</feature>
<dbReference type="EMBL" id="JAUSVF010000001">
    <property type="protein sequence ID" value="MDQ0318496.1"/>
    <property type="molecule type" value="Genomic_DNA"/>
</dbReference>
<proteinExistence type="predicted"/>
<gene>
    <name evidence="2" type="ORF">QO002_000634</name>
</gene>
<sequence length="620" mass="65706">MLTPILTVKTVTSPAAAIPTGEVPAKETVAPKQAAQSGQRSEAALRILETLNRHLVGTEVLPKEALVRLLDTLSRLLKVEPLPQESLRDFGKRIAAAIETLPPAARLALEKQLGQRNLTLSVRVLAEIVKAMPLPEASRRPDAAPAMPQRSTTDPGQTGVARTTASQANGQALPQPQPRLSGSPVPAQPLLSSLQSAAFAFVPGGFDAGALQAALRSAFNVDEELRAIDRAPDDVEDSSGEPTTHDATTRSDRPTTSMSAMRQASGLGGEAIPTLHAVVRFLASDPETLAQVIAIASGDIDEELFDAVKQALEMDLPLETAFPGEGGLEIPTSSATGDLSDMASSTIKAEEPQTSLGAVAIETEEVEYAPYDAGPDAAVGDDIPSHLDASDGTADVERWQAQDKAGETASPHNAPSVSERTARTIADALKTLIEVGMPLSSDGLNEPLEQLLADFALSRTENELPASANGKSLSTGSTPARDDLARDLPLTQDMPAELDTAEREAAPTANRTMLNDDVQRDSLPQRLPEALFLREGIPFLAMPVPGKSNHTPSMAEEEEWQDSGRREDEDASGDDEPRDNEAGERRDNSAEELSEGVNTPNENVSDSDTYALYSRLGGFS</sequence>
<feature type="compositionally biased region" description="Polar residues" evidence="1">
    <location>
        <begin position="410"/>
        <end position="419"/>
    </location>
</feature>
<evidence type="ECO:0000313" key="2">
    <source>
        <dbReference type="EMBL" id="MDQ0318496.1"/>
    </source>
</evidence>
<feature type="compositionally biased region" description="Polar residues" evidence="1">
    <location>
        <begin position="149"/>
        <end position="180"/>
    </location>
</feature>
<evidence type="ECO:0000313" key="3">
    <source>
        <dbReference type="Proteomes" id="UP001230207"/>
    </source>
</evidence>